<accession>A0A0U0S7F8</accession>
<sequence length="187" mass="20587">MLFSDDLGRDAEIVGAFHRLTQVAKPTPGHLKVRHVDDDIPANRYGPQRLSDHHGVAPQAEPSFAAAHDHDSPAVHVTHGREVGDQLGELRLVADRVAADHRIADTGPIRQSRGAGRAEVMALARLHGKRSKRVRAGGIDQRPHAGQIFGSRMRRRRPHQCPSRTGYQNLTEQICDQHVGSQSGEQK</sequence>
<evidence type="ECO:0000313" key="1">
    <source>
        <dbReference type="EMBL" id="COW57124.1"/>
    </source>
</evidence>
<protein>
    <submittedName>
        <fullName evidence="1">Uncharacterized protein</fullName>
    </submittedName>
</protein>
<reference evidence="2" key="1">
    <citation type="submission" date="2015-03" db="EMBL/GenBank/DDBJ databases">
        <authorList>
            <consortium name="Pathogen Informatics"/>
        </authorList>
    </citation>
    <scope>NUCLEOTIDE SEQUENCE [LARGE SCALE GENOMIC DNA]</scope>
    <source>
        <strain evidence="2">K00500041</strain>
    </source>
</reference>
<organism evidence="1 2">
    <name type="scientific">Mycobacterium tuberculosis</name>
    <dbReference type="NCBI Taxonomy" id="1773"/>
    <lineage>
        <taxon>Bacteria</taxon>
        <taxon>Bacillati</taxon>
        <taxon>Actinomycetota</taxon>
        <taxon>Actinomycetes</taxon>
        <taxon>Mycobacteriales</taxon>
        <taxon>Mycobacteriaceae</taxon>
        <taxon>Mycobacterium</taxon>
        <taxon>Mycobacterium tuberculosis complex</taxon>
    </lineage>
</organism>
<evidence type="ECO:0000313" key="2">
    <source>
        <dbReference type="Proteomes" id="UP000038802"/>
    </source>
</evidence>
<dbReference type="Proteomes" id="UP000038802">
    <property type="component" value="Unassembled WGS sequence"/>
</dbReference>
<name>A0A0U0S7F8_MYCTX</name>
<gene>
    <name evidence="1" type="ORF">ERS007703_03870</name>
</gene>
<dbReference type="AlphaFoldDB" id="A0A0U0S7F8"/>
<dbReference type="EMBL" id="CSAE01000583">
    <property type="protein sequence ID" value="COW57124.1"/>
    <property type="molecule type" value="Genomic_DNA"/>
</dbReference>
<proteinExistence type="predicted"/>